<evidence type="ECO:0000313" key="13">
    <source>
        <dbReference type="Proteomes" id="UP000217182"/>
    </source>
</evidence>
<dbReference type="InterPro" id="IPR000109">
    <property type="entry name" value="POT_fam"/>
</dbReference>
<dbReference type="KEGG" id="gqu:AWC35_01200"/>
<dbReference type="GO" id="GO:0005886">
    <property type="term" value="C:plasma membrane"/>
    <property type="evidence" value="ECO:0007669"/>
    <property type="project" value="UniProtKB-SubCell"/>
</dbReference>
<feature type="transmembrane region" description="Helical" evidence="10">
    <location>
        <begin position="62"/>
        <end position="83"/>
    </location>
</feature>
<dbReference type="PROSITE" id="PS01022">
    <property type="entry name" value="PTR2_1"/>
    <property type="match status" value="1"/>
</dbReference>
<keyword evidence="7 10" id="KW-1133">Transmembrane helix</keyword>
<dbReference type="GO" id="GO:0006857">
    <property type="term" value="P:oligopeptide transport"/>
    <property type="evidence" value="ECO:0007669"/>
    <property type="project" value="InterPro"/>
</dbReference>
<feature type="transmembrane region" description="Helical" evidence="10">
    <location>
        <begin position="118"/>
        <end position="144"/>
    </location>
</feature>
<evidence type="ECO:0000256" key="10">
    <source>
        <dbReference type="SAM" id="Phobius"/>
    </source>
</evidence>
<dbReference type="AlphaFoldDB" id="A0A250AVT7"/>
<feature type="transmembrane region" description="Helical" evidence="10">
    <location>
        <begin position="338"/>
        <end position="359"/>
    </location>
</feature>
<dbReference type="InterPro" id="IPR036259">
    <property type="entry name" value="MFS_trans_sf"/>
</dbReference>
<keyword evidence="13" id="KW-1185">Reference proteome</keyword>
<sequence length="509" mass="54726">MSSSINNQPGRTFFGHPYPLGPLFFTEMWERFSFYGIRPLLILFMAATVYEGGMGLARENASAIVGIFAGSMYLAALPGGWLADNWLGQQKAVWYGSILIALGHLAIALSAIMGTALFFIGLTLIVIGSGLFKTCISVMVGTLYKQDDARRDGGFSLFYMGINMGSFIAPLISGVLIRTNGWHWGFGIGGLGMLVALVIFRLFAVPAMKRYDSEVGLDSTWNSPVTKRSGVGAWVTAIAAGMIVIIGLIAQGIIVINPVAVASTLVYIIAAAVTLYFIYLAAFAGLSREERARLLVCFILLISAAFFWSAFEQKPTSFNLFANDYTNRMVGSFEIPAVWFQSINALFIILLAPLFSWLWPAMARKQIQLSSISKFVIGILFAAAGFGLMMMAAQQVLANNGAGVSPLWLVSSILMLTLGELCLSPIGLATMTLLAPARIRGQMMGLWFCASALGNLAAGLIGGNVKADQLALLPTLFERCSIALLICAGVLILLIVPIRRMLANTQASA</sequence>
<dbReference type="InterPro" id="IPR020846">
    <property type="entry name" value="MFS_dom"/>
</dbReference>
<evidence type="ECO:0000256" key="4">
    <source>
        <dbReference type="ARBA" id="ARBA00022692"/>
    </source>
</evidence>
<dbReference type="Proteomes" id="UP000217182">
    <property type="component" value="Chromosome"/>
</dbReference>
<feature type="transmembrane region" description="Helical" evidence="10">
    <location>
        <begin position="231"/>
        <end position="254"/>
    </location>
</feature>
<name>A0A250AVT7_9GAMM</name>
<evidence type="ECO:0000256" key="7">
    <source>
        <dbReference type="ARBA" id="ARBA00022989"/>
    </source>
</evidence>
<dbReference type="PANTHER" id="PTHR23517">
    <property type="entry name" value="RESISTANCE PROTEIN MDTM, PUTATIVE-RELATED-RELATED"/>
    <property type="match status" value="1"/>
</dbReference>
<dbReference type="RefSeq" id="WP_095844677.1">
    <property type="nucleotide sequence ID" value="NZ_CP014136.1"/>
</dbReference>
<feature type="transmembrane region" description="Helical" evidence="10">
    <location>
        <begin position="476"/>
        <end position="496"/>
    </location>
</feature>
<dbReference type="InterPro" id="IPR005279">
    <property type="entry name" value="Dipep/tripep_permease"/>
</dbReference>
<dbReference type="EMBL" id="CP014136">
    <property type="protein sequence ID" value="ATA18078.1"/>
    <property type="molecule type" value="Genomic_DNA"/>
</dbReference>
<keyword evidence="2 9" id="KW-0813">Transport</keyword>
<evidence type="ECO:0000256" key="5">
    <source>
        <dbReference type="ARBA" id="ARBA00022856"/>
    </source>
</evidence>
<feature type="domain" description="Major facilitator superfamily (MFS) profile" evidence="11">
    <location>
        <begin position="1"/>
        <end position="506"/>
    </location>
</feature>
<feature type="transmembrane region" description="Helical" evidence="10">
    <location>
        <begin position="371"/>
        <end position="393"/>
    </location>
</feature>
<evidence type="ECO:0000259" key="11">
    <source>
        <dbReference type="PROSITE" id="PS50850"/>
    </source>
</evidence>
<dbReference type="SUPFAM" id="SSF103473">
    <property type="entry name" value="MFS general substrate transporter"/>
    <property type="match status" value="2"/>
</dbReference>
<feature type="transmembrane region" description="Helical" evidence="10">
    <location>
        <begin position="260"/>
        <end position="282"/>
    </location>
</feature>
<feature type="transmembrane region" description="Helical" evidence="10">
    <location>
        <begin position="92"/>
        <end position="112"/>
    </location>
</feature>
<evidence type="ECO:0000256" key="6">
    <source>
        <dbReference type="ARBA" id="ARBA00022927"/>
    </source>
</evidence>
<feature type="transmembrane region" description="Helical" evidence="10">
    <location>
        <begin position="446"/>
        <end position="464"/>
    </location>
</feature>
<dbReference type="GO" id="GO:1904680">
    <property type="term" value="F:peptide transmembrane transporter activity"/>
    <property type="evidence" value="ECO:0007669"/>
    <property type="project" value="InterPro"/>
</dbReference>
<keyword evidence="5" id="KW-0571">Peptide transport</keyword>
<comment type="subcellular location">
    <subcellularLocation>
        <location evidence="1">Cell membrane</location>
        <topology evidence="1">Multi-pass membrane protein</topology>
    </subcellularLocation>
    <subcellularLocation>
        <location evidence="9">Membrane</location>
        <topology evidence="9">Multi-pass membrane protein</topology>
    </subcellularLocation>
</comment>
<dbReference type="PROSITE" id="PS01023">
    <property type="entry name" value="PTR2_2"/>
    <property type="match status" value="1"/>
</dbReference>
<proteinExistence type="inferred from homology"/>
<evidence type="ECO:0000256" key="9">
    <source>
        <dbReference type="RuleBase" id="RU003755"/>
    </source>
</evidence>
<dbReference type="Gene3D" id="1.20.1250.20">
    <property type="entry name" value="MFS general substrate transporter like domains"/>
    <property type="match status" value="1"/>
</dbReference>
<feature type="transmembrane region" description="Helical" evidence="10">
    <location>
        <begin position="413"/>
        <end position="434"/>
    </location>
</feature>
<evidence type="ECO:0000256" key="1">
    <source>
        <dbReference type="ARBA" id="ARBA00004651"/>
    </source>
</evidence>
<dbReference type="Pfam" id="PF00854">
    <property type="entry name" value="PTR2"/>
    <property type="match status" value="1"/>
</dbReference>
<keyword evidence="8 10" id="KW-0472">Membrane</keyword>
<evidence type="ECO:0000256" key="8">
    <source>
        <dbReference type="ARBA" id="ARBA00023136"/>
    </source>
</evidence>
<dbReference type="CDD" id="cd17346">
    <property type="entry name" value="MFS_DtpA_like"/>
    <property type="match status" value="1"/>
</dbReference>
<evidence type="ECO:0000313" key="12">
    <source>
        <dbReference type="EMBL" id="ATA18078.1"/>
    </source>
</evidence>
<keyword evidence="3" id="KW-1003">Cell membrane</keyword>
<comment type="similarity">
    <text evidence="9">Belongs to the major facilitator superfamily. Proton-dependent oligopeptide transporter (POT/PTR) (TC 2.A.17) family.</text>
</comment>
<dbReference type="InterPro" id="IPR018456">
    <property type="entry name" value="PTR2_symporter_CS"/>
</dbReference>
<dbReference type="OrthoDB" id="9772725at2"/>
<organism evidence="12 13">
    <name type="scientific">Gibbsiella quercinecans</name>
    <dbReference type="NCBI Taxonomy" id="929813"/>
    <lineage>
        <taxon>Bacteria</taxon>
        <taxon>Pseudomonadati</taxon>
        <taxon>Pseudomonadota</taxon>
        <taxon>Gammaproteobacteria</taxon>
        <taxon>Enterobacterales</taxon>
        <taxon>Yersiniaceae</taxon>
        <taxon>Gibbsiella</taxon>
    </lineage>
</organism>
<dbReference type="PROSITE" id="PS50850">
    <property type="entry name" value="MFS"/>
    <property type="match status" value="1"/>
</dbReference>
<feature type="transmembrane region" description="Helical" evidence="10">
    <location>
        <begin position="183"/>
        <end position="204"/>
    </location>
</feature>
<feature type="transmembrane region" description="Helical" evidence="10">
    <location>
        <begin position="32"/>
        <end position="50"/>
    </location>
</feature>
<feature type="transmembrane region" description="Helical" evidence="10">
    <location>
        <begin position="294"/>
        <end position="311"/>
    </location>
</feature>
<reference evidence="12 13" key="1">
    <citation type="submission" date="2016-01" db="EMBL/GenBank/DDBJ databases">
        <authorList>
            <person name="Oliw E.H."/>
        </authorList>
    </citation>
    <scope>NUCLEOTIDE SEQUENCE [LARGE SCALE GENOMIC DNA]</scope>
    <source>
        <strain evidence="12 13">FRB97</strain>
    </source>
</reference>
<dbReference type="NCBIfam" id="TIGR00924">
    <property type="entry name" value="yjdL_sub1_fam"/>
    <property type="match status" value="1"/>
</dbReference>
<accession>A0A250AVT7</accession>
<evidence type="ECO:0000256" key="2">
    <source>
        <dbReference type="ARBA" id="ARBA00022448"/>
    </source>
</evidence>
<dbReference type="GO" id="GO:0015031">
    <property type="term" value="P:protein transport"/>
    <property type="evidence" value="ECO:0007669"/>
    <property type="project" value="UniProtKB-KW"/>
</dbReference>
<keyword evidence="4 9" id="KW-0812">Transmembrane</keyword>
<dbReference type="PANTHER" id="PTHR23517:SF15">
    <property type="entry name" value="PROTON-DEPENDENT OLIGOPEPTIDE FAMILY TRANSPORT PROTEIN"/>
    <property type="match status" value="1"/>
</dbReference>
<protein>
    <submittedName>
        <fullName evidence="12">Amino acid transporter</fullName>
    </submittedName>
</protein>
<feature type="transmembrane region" description="Helical" evidence="10">
    <location>
        <begin position="156"/>
        <end position="177"/>
    </location>
</feature>
<keyword evidence="6" id="KW-0653">Protein transport</keyword>
<evidence type="ECO:0000256" key="3">
    <source>
        <dbReference type="ARBA" id="ARBA00022475"/>
    </source>
</evidence>
<gene>
    <name evidence="12" type="ORF">AWC35_01200</name>
</gene>
<dbReference type="InterPro" id="IPR050171">
    <property type="entry name" value="MFS_Transporters"/>
</dbReference>